<dbReference type="AlphaFoldDB" id="A0A4Y5YS54"/>
<name>A0A4Y5YS54_9MICO</name>
<protein>
    <submittedName>
        <fullName evidence="1">Uncharacterized protein</fullName>
    </submittedName>
</protein>
<gene>
    <name evidence="1" type="ORF">FIV50_12840</name>
</gene>
<accession>A0A4Y5YS54</accession>
<reference evidence="1 2" key="1">
    <citation type="submission" date="2019-06" db="EMBL/GenBank/DDBJ databases">
        <title>Complete genome of Microbacterium foliorum M2.</title>
        <authorList>
            <person name="Cao G."/>
        </authorList>
    </citation>
    <scope>NUCLEOTIDE SEQUENCE [LARGE SCALE GENOMIC DNA]</scope>
    <source>
        <strain evidence="1 2">M2</strain>
    </source>
</reference>
<evidence type="ECO:0000313" key="1">
    <source>
        <dbReference type="EMBL" id="QDE35594.1"/>
    </source>
</evidence>
<dbReference type="Proteomes" id="UP000316125">
    <property type="component" value="Chromosome"/>
</dbReference>
<evidence type="ECO:0000313" key="2">
    <source>
        <dbReference type="Proteomes" id="UP000316125"/>
    </source>
</evidence>
<proteinExistence type="predicted"/>
<sequence length="86" mass="9947">MRTAAEHPPATIWMVDDIPARMMFAGRRWKVSDTPTRLRSSIWNAPLGPHRKLDGWRFPATDEAGRSFVFDVFRGEGGWHVHHSYD</sequence>
<dbReference type="OrthoDB" id="4978768at2"/>
<dbReference type="EMBL" id="CP041040">
    <property type="protein sequence ID" value="QDE35594.1"/>
    <property type="molecule type" value="Genomic_DNA"/>
</dbReference>
<organism evidence="1 2">
    <name type="scientific">Microbacterium foliorum</name>
    <dbReference type="NCBI Taxonomy" id="104336"/>
    <lineage>
        <taxon>Bacteria</taxon>
        <taxon>Bacillati</taxon>
        <taxon>Actinomycetota</taxon>
        <taxon>Actinomycetes</taxon>
        <taxon>Micrococcales</taxon>
        <taxon>Microbacteriaceae</taxon>
        <taxon>Microbacterium</taxon>
    </lineage>
</organism>